<organism evidence="2 3">
    <name type="scientific">Polyporus arcularius HHB13444</name>
    <dbReference type="NCBI Taxonomy" id="1314778"/>
    <lineage>
        <taxon>Eukaryota</taxon>
        <taxon>Fungi</taxon>
        <taxon>Dikarya</taxon>
        <taxon>Basidiomycota</taxon>
        <taxon>Agaricomycotina</taxon>
        <taxon>Agaricomycetes</taxon>
        <taxon>Polyporales</taxon>
        <taxon>Polyporaceae</taxon>
        <taxon>Polyporus</taxon>
    </lineage>
</organism>
<dbReference type="Gene3D" id="3.40.50.720">
    <property type="entry name" value="NAD(P)-binding Rossmann-like Domain"/>
    <property type="match status" value="1"/>
</dbReference>
<dbReference type="Proteomes" id="UP000308197">
    <property type="component" value="Unassembled WGS sequence"/>
</dbReference>
<evidence type="ECO:0000313" key="2">
    <source>
        <dbReference type="EMBL" id="TFK79185.1"/>
    </source>
</evidence>
<dbReference type="InParanoid" id="A0A5C3NPI6"/>
<feature type="non-terminal residue" evidence="2">
    <location>
        <position position="142"/>
    </location>
</feature>
<accession>A0A5C3NPI6</accession>
<proteinExistence type="predicted"/>
<sequence>QLRTSVSHIIHVGWLVNFDLPLSSFRSTLLAMRGLLNLASEALEFGPVSLLYGSSSGIFRNYSADLPPPPEQPLDAAKAVGQGYSEAKWIAEELVRAAGERTSIRTTIVRIGQLTGSATGVWNSSEWLPAMISASTVLGHLP</sequence>
<dbReference type="EMBL" id="ML212135">
    <property type="protein sequence ID" value="TFK79185.1"/>
    <property type="molecule type" value="Genomic_DNA"/>
</dbReference>
<name>A0A5C3NPI6_9APHY</name>
<reference evidence="2 3" key="1">
    <citation type="journal article" date="2019" name="Nat. Ecol. Evol.">
        <title>Megaphylogeny resolves global patterns of mushroom evolution.</title>
        <authorList>
            <person name="Varga T."/>
            <person name="Krizsan K."/>
            <person name="Foldi C."/>
            <person name="Dima B."/>
            <person name="Sanchez-Garcia M."/>
            <person name="Sanchez-Ramirez S."/>
            <person name="Szollosi G.J."/>
            <person name="Szarkandi J.G."/>
            <person name="Papp V."/>
            <person name="Albert L."/>
            <person name="Andreopoulos W."/>
            <person name="Angelini C."/>
            <person name="Antonin V."/>
            <person name="Barry K.W."/>
            <person name="Bougher N.L."/>
            <person name="Buchanan P."/>
            <person name="Buyck B."/>
            <person name="Bense V."/>
            <person name="Catcheside P."/>
            <person name="Chovatia M."/>
            <person name="Cooper J."/>
            <person name="Damon W."/>
            <person name="Desjardin D."/>
            <person name="Finy P."/>
            <person name="Geml J."/>
            <person name="Haridas S."/>
            <person name="Hughes K."/>
            <person name="Justo A."/>
            <person name="Karasinski D."/>
            <person name="Kautmanova I."/>
            <person name="Kiss B."/>
            <person name="Kocsube S."/>
            <person name="Kotiranta H."/>
            <person name="LaButti K.M."/>
            <person name="Lechner B.E."/>
            <person name="Liimatainen K."/>
            <person name="Lipzen A."/>
            <person name="Lukacs Z."/>
            <person name="Mihaltcheva S."/>
            <person name="Morgado L.N."/>
            <person name="Niskanen T."/>
            <person name="Noordeloos M.E."/>
            <person name="Ohm R.A."/>
            <person name="Ortiz-Santana B."/>
            <person name="Ovrebo C."/>
            <person name="Racz N."/>
            <person name="Riley R."/>
            <person name="Savchenko A."/>
            <person name="Shiryaev A."/>
            <person name="Soop K."/>
            <person name="Spirin V."/>
            <person name="Szebenyi C."/>
            <person name="Tomsovsky M."/>
            <person name="Tulloss R.E."/>
            <person name="Uehling J."/>
            <person name="Grigoriev I.V."/>
            <person name="Vagvolgyi C."/>
            <person name="Papp T."/>
            <person name="Martin F.M."/>
            <person name="Miettinen O."/>
            <person name="Hibbett D.S."/>
            <person name="Nagy L.G."/>
        </authorList>
    </citation>
    <scope>NUCLEOTIDE SEQUENCE [LARGE SCALE GENOMIC DNA]</scope>
    <source>
        <strain evidence="2 3">HHB13444</strain>
    </source>
</reference>
<feature type="non-terminal residue" evidence="2">
    <location>
        <position position="1"/>
    </location>
</feature>
<feature type="domain" description="Thioester reductase (TE)" evidence="1">
    <location>
        <begin position="2"/>
        <end position="141"/>
    </location>
</feature>
<dbReference type="InterPro" id="IPR036291">
    <property type="entry name" value="NAD(P)-bd_dom_sf"/>
</dbReference>
<dbReference type="SUPFAM" id="SSF51735">
    <property type="entry name" value="NAD(P)-binding Rossmann-fold domains"/>
    <property type="match status" value="1"/>
</dbReference>
<evidence type="ECO:0000313" key="3">
    <source>
        <dbReference type="Proteomes" id="UP000308197"/>
    </source>
</evidence>
<dbReference type="AlphaFoldDB" id="A0A5C3NPI6"/>
<evidence type="ECO:0000259" key="1">
    <source>
        <dbReference type="Pfam" id="PF07993"/>
    </source>
</evidence>
<dbReference type="Pfam" id="PF07993">
    <property type="entry name" value="NAD_binding_4"/>
    <property type="match status" value="1"/>
</dbReference>
<gene>
    <name evidence="2" type="ORF">K466DRAFT_459866</name>
</gene>
<dbReference type="InterPro" id="IPR013120">
    <property type="entry name" value="FAR_NAD-bd"/>
</dbReference>
<protein>
    <recommendedName>
        <fullName evidence="1">Thioester reductase (TE) domain-containing protein</fullName>
    </recommendedName>
</protein>
<dbReference type="STRING" id="1314778.A0A5C3NPI6"/>
<keyword evidence="3" id="KW-1185">Reference proteome</keyword>